<keyword evidence="3" id="KW-1185">Reference proteome</keyword>
<organism evidence="2 3">
    <name type="scientific">Paraphaeosphaeria minitans</name>
    <dbReference type="NCBI Taxonomy" id="565426"/>
    <lineage>
        <taxon>Eukaryota</taxon>
        <taxon>Fungi</taxon>
        <taxon>Dikarya</taxon>
        <taxon>Ascomycota</taxon>
        <taxon>Pezizomycotina</taxon>
        <taxon>Dothideomycetes</taxon>
        <taxon>Pleosporomycetidae</taxon>
        <taxon>Pleosporales</taxon>
        <taxon>Massarineae</taxon>
        <taxon>Didymosphaeriaceae</taxon>
        <taxon>Paraphaeosphaeria</taxon>
    </lineage>
</organism>
<evidence type="ECO:0000313" key="3">
    <source>
        <dbReference type="Proteomes" id="UP000756921"/>
    </source>
</evidence>
<reference evidence="2" key="1">
    <citation type="journal article" date="2020" name="Mol. Plant Microbe Interact.">
        <title>Genome Sequence of the Biocontrol Agent Coniothyrium minitans strain Conio (IMI 134523).</title>
        <authorList>
            <person name="Patel D."/>
            <person name="Shittu T.A."/>
            <person name="Baroncelli R."/>
            <person name="Muthumeenakshi S."/>
            <person name="Osborne T.H."/>
            <person name="Janganan T.K."/>
            <person name="Sreenivasaprasad S."/>
        </authorList>
    </citation>
    <scope>NUCLEOTIDE SEQUENCE</scope>
    <source>
        <strain evidence="2">Conio</strain>
    </source>
</reference>
<accession>A0A9P6GNH2</accession>
<proteinExistence type="predicted"/>
<dbReference type="Proteomes" id="UP000756921">
    <property type="component" value="Unassembled WGS sequence"/>
</dbReference>
<dbReference type="AlphaFoldDB" id="A0A9P6GNH2"/>
<gene>
    <name evidence="2" type="ORF">PMIN01_03596</name>
</gene>
<feature type="region of interest" description="Disordered" evidence="1">
    <location>
        <begin position="241"/>
        <end position="286"/>
    </location>
</feature>
<name>A0A9P6GNH2_9PLEO</name>
<dbReference type="EMBL" id="WJXW01000003">
    <property type="protein sequence ID" value="KAF9738313.1"/>
    <property type="molecule type" value="Genomic_DNA"/>
</dbReference>
<evidence type="ECO:0000313" key="2">
    <source>
        <dbReference type="EMBL" id="KAF9738313.1"/>
    </source>
</evidence>
<comment type="caution">
    <text evidence="2">The sequence shown here is derived from an EMBL/GenBank/DDBJ whole genome shotgun (WGS) entry which is preliminary data.</text>
</comment>
<protein>
    <submittedName>
        <fullName evidence="2">Uncharacterized protein</fullName>
    </submittedName>
</protein>
<evidence type="ECO:0000256" key="1">
    <source>
        <dbReference type="SAM" id="MobiDB-lite"/>
    </source>
</evidence>
<sequence length="499" mass="52168">MGEMMGVEGEVKAKDGVAVGTRRGCDECRRDGRGVGEEMQERLWGAKGRWGMGLLVGGMSLVRDRSCGKAAGAVCPLLAEDKGQANGVVGGAESGGEERWTLRVQCGWAAHAQMRPCPGRTQRARAPGCDESYGGKCKLGAGRFFINSHARGGEQQPQRFAVCCLLFAVCHGDRTCWLRRRVAASWLLAGLAHRVPEAMLIAQAVYARRTVTVTVTVLGASAVGCSRANRLTLNTAPPSLRQAACSAPSPLSQAQGPGEGEGEGEDDGGIVPLGHRAGPSPGSPFPSPALAYTDLSDYLAAPGAPVLGCDWNGSSSLQLGDEAFIWMSGCSAAALQTARSCEQLGVAAPPVAVLLSMLRQRLAETVSAASPYIRWAQQGHRVTLDWFDLRRGFAARAPMPSEGGFLGLAWDGDSPLLQAALAGQASCTHAAASQNTPQRHASILLVVSVTKPRLPSASAVETPTSADTVLARFVPNERQGGTAPSPHVGRKASLLPAFC</sequence>